<gene>
    <name evidence="2" type="ORF">BSU04_43085</name>
</gene>
<dbReference type="PANTHER" id="PTHR34821">
    <property type="entry name" value="INNER MEMBRANE PROTEIN YDCZ"/>
    <property type="match status" value="1"/>
</dbReference>
<dbReference type="GO" id="GO:0005886">
    <property type="term" value="C:plasma membrane"/>
    <property type="evidence" value="ECO:0007669"/>
    <property type="project" value="TreeGrafter"/>
</dbReference>
<evidence type="ECO:0000313" key="2">
    <source>
        <dbReference type="EMBL" id="OXC72415.1"/>
    </source>
</evidence>
<keyword evidence="1" id="KW-0812">Transmembrane</keyword>
<dbReference type="RefSeq" id="WP_179258610.1">
    <property type="nucleotide sequence ID" value="NZ_MTHB01000278.1"/>
</dbReference>
<dbReference type="Pfam" id="PF04657">
    <property type="entry name" value="DMT_YdcZ"/>
    <property type="match status" value="1"/>
</dbReference>
<dbReference type="Proteomes" id="UP000214720">
    <property type="component" value="Unassembled WGS sequence"/>
</dbReference>
<protein>
    <submittedName>
        <fullName evidence="2">Integral membrane protein</fullName>
    </submittedName>
</protein>
<reference evidence="3" key="1">
    <citation type="submission" date="2017-01" db="EMBL/GenBank/DDBJ databases">
        <title>Genome Analysis of Deinococcus marmoris KOPRI26562.</title>
        <authorList>
            <person name="Kim J.H."/>
            <person name="Oh H.-M."/>
        </authorList>
    </citation>
    <scope>NUCLEOTIDE SEQUENCE [LARGE SCALE GENOMIC DNA]</scope>
    <source>
        <strain evidence="3">PAMC 26633</strain>
    </source>
</reference>
<name>A0A226WMJ4_CABSO</name>
<feature type="transmembrane region" description="Helical" evidence="1">
    <location>
        <begin position="69"/>
        <end position="90"/>
    </location>
</feature>
<proteinExistence type="predicted"/>
<keyword evidence="1" id="KW-1133">Transmembrane helix</keyword>
<feature type="transmembrane region" description="Helical" evidence="1">
    <location>
        <begin position="34"/>
        <end position="57"/>
    </location>
</feature>
<evidence type="ECO:0000313" key="3">
    <source>
        <dbReference type="Proteomes" id="UP000214720"/>
    </source>
</evidence>
<dbReference type="AlphaFoldDB" id="A0A226WMJ4"/>
<feature type="transmembrane region" description="Helical" evidence="1">
    <location>
        <begin position="129"/>
        <end position="147"/>
    </location>
</feature>
<keyword evidence="1" id="KW-0472">Membrane</keyword>
<sequence>MHWLLALFAVLAGISNPLQSGSNSALLKTTQAPIVAAFIVYTIGTLCLLACIPFLGFQLKATAAKLGDVPWWAYIGGICNALFLMCSLLITKKLGSATFTTIVVISAVITSVLLDHFGLLGFEVRPATGLRIIGAGLSVIGVVLIAVF</sequence>
<dbReference type="PANTHER" id="PTHR34821:SF2">
    <property type="entry name" value="INNER MEMBRANE PROTEIN YDCZ"/>
    <property type="match status" value="1"/>
</dbReference>
<accession>A0A226WMJ4</accession>
<organism evidence="2 3">
    <name type="scientific">Caballeronia sordidicola</name>
    <name type="common">Burkholderia sordidicola</name>
    <dbReference type="NCBI Taxonomy" id="196367"/>
    <lineage>
        <taxon>Bacteria</taxon>
        <taxon>Pseudomonadati</taxon>
        <taxon>Pseudomonadota</taxon>
        <taxon>Betaproteobacteria</taxon>
        <taxon>Burkholderiales</taxon>
        <taxon>Burkholderiaceae</taxon>
        <taxon>Caballeronia</taxon>
    </lineage>
</organism>
<evidence type="ECO:0000256" key="1">
    <source>
        <dbReference type="SAM" id="Phobius"/>
    </source>
</evidence>
<dbReference type="EMBL" id="MTHB01000278">
    <property type="protein sequence ID" value="OXC72415.1"/>
    <property type="molecule type" value="Genomic_DNA"/>
</dbReference>
<comment type="caution">
    <text evidence="2">The sequence shown here is derived from an EMBL/GenBank/DDBJ whole genome shotgun (WGS) entry which is preliminary data.</text>
</comment>
<dbReference type="InterPro" id="IPR006750">
    <property type="entry name" value="YdcZ"/>
</dbReference>
<feature type="transmembrane region" description="Helical" evidence="1">
    <location>
        <begin position="96"/>
        <end position="117"/>
    </location>
</feature>